<protein>
    <submittedName>
        <fullName evidence="3">Uncharacterized protein</fullName>
    </submittedName>
</protein>
<feature type="transmembrane region" description="Helical" evidence="1">
    <location>
        <begin position="34"/>
        <end position="60"/>
    </location>
</feature>
<sequence>MKDMMRNSVMTLVCVLFAVSSSVAATAPAEEGGSLLLMLFIGFFALIVVFQLVPACLLFVGMLKGLFARKQDAKPEVPNR</sequence>
<reference evidence="3 4" key="1">
    <citation type="submission" date="2016-10" db="EMBL/GenBank/DDBJ databases">
        <authorList>
            <person name="de Groot N.N."/>
        </authorList>
    </citation>
    <scope>NUCLEOTIDE SEQUENCE [LARGE SCALE GENOMIC DNA]</scope>
    <source>
        <strain evidence="3 4">DSM 7343</strain>
    </source>
</reference>
<dbReference type="RefSeq" id="WP_092344001.1">
    <property type="nucleotide sequence ID" value="NZ_FNQN01000001.1"/>
</dbReference>
<evidence type="ECO:0000256" key="1">
    <source>
        <dbReference type="SAM" id="Phobius"/>
    </source>
</evidence>
<evidence type="ECO:0000313" key="3">
    <source>
        <dbReference type="EMBL" id="SDZ75177.1"/>
    </source>
</evidence>
<dbReference type="Proteomes" id="UP000199409">
    <property type="component" value="Unassembled WGS sequence"/>
</dbReference>
<keyword evidence="1" id="KW-0472">Membrane</keyword>
<keyword evidence="2" id="KW-0732">Signal</keyword>
<dbReference type="AlphaFoldDB" id="A0A1H3VK68"/>
<feature type="chain" id="PRO_5011690868" evidence="2">
    <location>
        <begin position="25"/>
        <end position="80"/>
    </location>
</feature>
<gene>
    <name evidence="3" type="ORF">SAMN05660420_00122</name>
</gene>
<accession>A0A1H3VK68</accession>
<dbReference type="EMBL" id="FNQN01000001">
    <property type="protein sequence ID" value="SDZ75177.1"/>
    <property type="molecule type" value="Genomic_DNA"/>
</dbReference>
<dbReference type="OrthoDB" id="5398345at2"/>
<name>A0A1H3VK68_9BACT</name>
<feature type="signal peptide" evidence="2">
    <location>
        <begin position="1"/>
        <end position="24"/>
    </location>
</feature>
<evidence type="ECO:0000313" key="4">
    <source>
        <dbReference type="Proteomes" id="UP000199409"/>
    </source>
</evidence>
<keyword evidence="4" id="KW-1185">Reference proteome</keyword>
<proteinExistence type="predicted"/>
<keyword evidence="1" id="KW-1133">Transmembrane helix</keyword>
<keyword evidence="1" id="KW-0812">Transmembrane</keyword>
<organism evidence="3 4">
    <name type="scientific">Desulfuromusa kysingii</name>
    <dbReference type="NCBI Taxonomy" id="37625"/>
    <lineage>
        <taxon>Bacteria</taxon>
        <taxon>Pseudomonadati</taxon>
        <taxon>Thermodesulfobacteriota</taxon>
        <taxon>Desulfuromonadia</taxon>
        <taxon>Desulfuromonadales</taxon>
        <taxon>Geopsychrobacteraceae</taxon>
        <taxon>Desulfuromusa</taxon>
    </lineage>
</organism>
<evidence type="ECO:0000256" key="2">
    <source>
        <dbReference type="SAM" id="SignalP"/>
    </source>
</evidence>